<dbReference type="GO" id="GO:0006298">
    <property type="term" value="P:mismatch repair"/>
    <property type="evidence" value="ECO:0007669"/>
    <property type="project" value="UniProtKB-UniRule"/>
</dbReference>
<dbReference type="InterPro" id="IPR013507">
    <property type="entry name" value="DNA_mismatch_S5_2-like"/>
</dbReference>
<evidence type="ECO:0000256" key="2">
    <source>
        <dbReference type="ARBA" id="ARBA00021975"/>
    </source>
</evidence>
<comment type="function">
    <text evidence="5 6">This protein is involved in the repair of mismatches in DNA. It is required for dam-dependent methyl-directed DNA mismatch repair. May act as a 'molecular matchmaker', a protein that promotes the formation of a stable complex between two or more DNA-binding proteins in an ATP-dependent manner without itself being part of a final effector complex.</text>
</comment>
<evidence type="ECO:0000259" key="8">
    <source>
        <dbReference type="SMART" id="SM01340"/>
    </source>
</evidence>
<dbReference type="SUPFAM" id="SSF118116">
    <property type="entry name" value="DNA mismatch repair protein MutL"/>
    <property type="match status" value="1"/>
</dbReference>
<evidence type="ECO:0000256" key="3">
    <source>
        <dbReference type="ARBA" id="ARBA00022763"/>
    </source>
</evidence>
<dbReference type="InterPro" id="IPR036890">
    <property type="entry name" value="HATPase_C_sf"/>
</dbReference>
<dbReference type="SUPFAM" id="SSF54211">
    <property type="entry name" value="Ribosomal protein S5 domain 2-like"/>
    <property type="match status" value="1"/>
</dbReference>
<dbReference type="FunFam" id="3.30.565.10:FF:000003">
    <property type="entry name" value="DNA mismatch repair endonuclease MutL"/>
    <property type="match status" value="1"/>
</dbReference>
<evidence type="ECO:0000256" key="5">
    <source>
        <dbReference type="ARBA" id="ARBA00056874"/>
    </source>
</evidence>
<dbReference type="Gene3D" id="3.30.1540.20">
    <property type="entry name" value="MutL, C-terminal domain, dimerisation subdomain"/>
    <property type="match status" value="1"/>
</dbReference>
<dbReference type="InterPro" id="IPR037198">
    <property type="entry name" value="MutL_C_sf"/>
</dbReference>
<proteinExistence type="inferred from homology"/>
<dbReference type="Pfam" id="PF01119">
    <property type="entry name" value="DNA_mis_repair"/>
    <property type="match status" value="1"/>
</dbReference>
<dbReference type="Pfam" id="PF08676">
    <property type="entry name" value="MutL_C"/>
    <property type="match status" value="1"/>
</dbReference>
<evidence type="ECO:0000256" key="4">
    <source>
        <dbReference type="ARBA" id="ARBA00023204"/>
    </source>
</evidence>
<dbReference type="GO" id="GO:0016887">
    <property type="term" value="F:ATP hydrolysis activity"/>
    <property type="evidence" value="ECO:0007669"/>
    <property type="project" value="InterPro"/>
</dbReference>
<dbReference type="GO" id="GO:0030983">
    <property type="term" value="F:mismatched DNA binding"/>
    <property type="evidence" value="ECO:0007669"/>
    <property type="project" value="InterPro"/>
</dbReference>
<dbReference type="GO" id="GO:0140664">
    <property type="term" value="F:ATP-dependent DNA damage sensor activity"/>
    <property type="evidence" value="ECO:0007669"/>
    <property type="project" value="InterPro"/>
</dbReference>
<dbReference type="InterPro" id="IPR020568">
    <property type="entry name" value="Ribosomal_Su5_D2-typ_SF"/>
</dbReference>
<dbReference type="InterPro" id="IPR014721">
    <property type="entry name" value="Ribsml_uS5_D2-typ_fold_subgr"/>
</dbReference>
<name>A0A0C1HA46_9BACT</name>
<keyword evidence="3 6" id="KW-0227">DNA damage</keyword>
<keyword evidence="4 6" id="KW-0234">DNA repair</keyword>
<evidence type="ECO:0000256" key="1">
    <source>
        <dbReference type="ARBA" id="ARBA00006082"/>
    </source>
</evidence>
<feature type="domain" description="MutL C-terminal dimerisation" evidence="7">
    <location>
        <begin position="463"/>
        <end position="605"/>
    </location>
</feature>
<evidence type="ECO:0000313" key="10">
    <source>
        <dbReference type="Proteomes" id="UP000031465"/>
    </source>
</evidence>
<feature type="domain" description="DNA mismatch repair protein S5" evidence="8">
    <location>
        <begin position="232"/>
        <end position="350"/>
    </location>
</feature>
<dbReference type="EMBL" id="JSAN01000013">
    <property type="protein sequence ID" value="KIC74219.1"/>
    <property type="molecule type" value="Genomic_DNA"/>
</dbReference>
<dbReference type="Gene3D" id="3.30.565.10">
    <property type="entry name" value="Histidine kinase-like ATPase, C-terminal domain"/>
    <property type="match status" value="1"/>
</dbReference>
<dbReference type="InterPro" id="IPR014790">
    <property type="entry name" value="MutL_C"/>
</dbReference>
<dbReference type="SUPFAM" id="SSF55874">
    <property type="entry name" value="ATPase domain of HSP90 chaperone/DNA topoisomerase II/histidine kinase"/>
    <property type="match status" value="1"/>
</dbReference>
<organism evidence="9 10">
    <name type="scientific">Candidatus Protochlamydia amoebophila</name>
    <dbReference type="NCBI Taxonomy" id="362787"/>
    <lineage>
        <taxon>Bacteria</taxon>
        <taxon>Pseudomonadati</taxon>
        <taxon>Chlamydiota</taxon>
        <taxon>Chlamydiia</taxon>
        <taxon>Parachlamydiales</taxon>
        <taxon>Parachlamydiaceae</taxon>
        <taxon>Candidatus Protochlamydia</taxon>
    </lineage>
</organism>
<dbReference type="GO" id="GO:0005524">
    <property type="term" value="F:ATP binding"/>
    <property type="evidence" value="ECO:0007669"/>
    <property type="project" value="InterPro"/>
</dbReference>
<dbReference type="PANTHER" id="PTHR10073">
    <property type="entry name" value="DNA MISMATCH REPAIR PROTEIN MLH, PMS, MUTL"/>
    <property type="match status" value="1"/>
</dbReference>
<evidence type="ECO:0000313" key="9">
    <source>
        <dbReference type="EMBL" id="KIC74219.1"/>
    </source>
</evidence>
<dbReference type="Gene3D" id="3.30.230.10">
    <property type="match status" value="1"/>
</dbReference>
<dbReference type="InterPro" id="IPR042121">
    <property type="entry name" value="MutL_C_regsub"/>
</dbReference>
<reference evidence="9 10" key="1">
    <citation type="journal article" date="2014" name="Mol. Biol. Evol.">
        <title>Massive expansion of Ubiquitination-related gene families within the Chlamydiae.</title>
        <authorList>
            <person name="Domman D."/>
            <person name="Collingro A."/>
            <person name="Lagkouvardos I."/>
            <person name="Gehre L."/>
            <person name="Weinmaier T."/>
            <person name="Rattei T."/>
            <person name="Subtil A."/>
            <person name="Horn M."/>
        </authorList>
    </citation>
    <scope>NUCLEOTIDE SEQUENCE [LARGE SCALE GENOMIC DNA]</scope>
    <source>
        <strain evidence="9 10">EI2</strain>
    </source>
</reference>
<dbReference type="Gene3D" id="3.30.1370.100">
    <property type="entry name" value="MutL, C-terminal domain, regulatory subdomain"/>
    <property type="match status" value="1"/>
</dbReference>
<comment type="caution">
    <text evidence="9">The sequence shown here is derived from an EMBL/GenBank/DDBJ whole genome shotgun (WGS) entry which is preliminary data.</text>
</comment>
<dbReference type="AlphaFoldDB" id="A0A0C1HA46"/>
<dbReference type="PATRIC" id="fig|362787.3.peg.158"/>
<comment type="similarity">
    <text evidence="1 6">Belongs to the DNA mismatch repair MutL/HexB family.</text>
</comment>
<dbReference type="SMART" id="SM01340">
    <property type="entry name" value="DNA_mis_repair"/>
    <property type="match status" value="1"/>
</dbReference>
<dbReference type="GO" id="GO:0032300">
    <property type="term" value="C:mismatch repair complex"/>
    <property type="evidence" value="ECO:0007669"/>
    <property type="project" value="InterPro"/>
</dbReference>
<dbReference type="NCBIfam" id="TIGR00585">
    <property type="entry name" value="mutl"/>
    <property type="match status" value="1"/>
</dbReference>
<dbReference type="HAMAP" id="MF_00149">
    <property type="entry name" value="DNA_mis_repair"/>
    <property type="match status" value="1"/>
</dbReference>
<dbReference type="InterPro" id="IPR038973">
    <property type="entry name" value="MutL/Mlh/Pms-like"/>
</dbReference>
<protein>
    <recommendedName>
        <fullName evidence="2 6">DNA mismatch repair protein MutL</fullName>
    </recommendedName>
</protein>
<sequence length="658" mass="74269">MESGRLMASLPKIHVLTEQTINQIAAGEVIENPASVVKELVENSMDAGATEICVEIQGGGRQLIRISDNGCGMSEDDALLCLERHATSKIKNVDDIENILTMGFRGEAIPSIASISKFSLLTTPQSGVSSIDKLMQGSLTIVEGGRIQSHGKATRSPGTTIEVKSLFFNVPVRRKFQRSPNYDTQEIVKILTNLSLAYPNIAFELISDQKSILKMPLISIDINHQQQLLKKIETLLGKEFSHSLCPLTFSSPPYEIEGYIGLPSIHKPNRTSQYLFINRRAVYSPLIGVAIREGYGTMLGTNRYPVFILHLRLPGSLFDVNVHPQKKEVRLRQEQKLKETLINAVQKALRQENPHQAFSEMANQVQNETCVYPWSAPSFQTPFQVKEESWEFKPNHKFSTPIDENPTFIKNIENLELKNETFNPSSFIQTRSLPTKEEPTFFISHQQKAPKVLQTLTGYCLLDACQAKETFSSNQELNGLLLLDQKQAYSRIKYEKLLFNLKGKQAIQQLIVPLTFQFSIPETTLLKTHLESLNQLGFSMREFGNQTFVLDAFPSIMPEQEIETCLLEMIQDLSTLQQSQQLQIKITEKLALTASRSSFSKNIQLSIDEGQGLVDQLFMCDMPYLSPSGSPIFAYFKLQELADLFRKYSYFPSQDSTF</sequence>
<accession>A0A0C1HA46</accession>
<dbReference type="CDD" id="cd16926">
    <property type="entry name" value="HATPase_MutL-MLH-PMS-like"/>
    <property type="match status" value="1"/>
</dbReference>
<dbReference type="SMART" id="SM00853">
    <property type="entry name" value="MutL_C"/>
    <property type="match status" value="1"/>
</dbReference>
<dbReference type="InterPro" id="IPR020667">
    <property type="entry name" value="DNA_mismatch_repair_MutL"/>
</dbReference>
<gene>
    <name evidence="6 9" type="primary">mutL</name>
    <name evidence="9" type="ORF">DB44_AN00040</name>
</gene>
<dbReference type="InterPro" id="IPR002099">
    <property type="entry name" value="MutL/Mlh/PMS"/>
</dbReference>
<dbReference type="Proteomes" id="UP000031465">
    <property type="component" value="Unassembled WGS sequence"/>
</dbReference>
<dbReference type="InterPro" id="IPR042120">
    <property type="entry name" value="MutL_C_dimsub"/>
</dbReference>
<evidence type="ECO:0000256" key="6">
    <source>
        <dbReference type="HAMAP-Rule" id="MF_00149"/>
    </source>
</evidence>
<dbReference type="Pfam" id="PF13589">
    <property type="entry name" value="HATPase_c_3"/>
    <property type="match status" value="1"/>
</dbReference>
<dbReference type="CDD" id="cd00782">
    <property type="entry name" value="MutL_Trans"/>
    <property type="match status" value="1"/>
</dbReference>
<evidence type="ECO:0000259" key="7">
    <source>
        <dbReference type="SMART" id="SM00853"/>
    </source>
</evidence>
<dbReference type="PANTHER" id="PTHR10073:SF12">
    <property type="entry name" value="DNA MISMATCH REPAIR PROTEIN MLH1"/>
    <property type="match status" value="1"/>
</dbReference>